<evidence type="ECO:0000259" key="1">
    <source>
        <dbReference type="Pfam" id="PF21747"/>
    </source>
</evidence>
<proteinExistence type="predicted"/>
<dbReference type="Proteomes" id="UP001162836">
    <property type="component" value="Unassembled WGS sequence"/>
</dbReference>
<evidence type="ECO:0000313" key="3">
    <source>
        <dbReference type="Proteomes" id="UP001162836"/>
    </source>
</evidence>
<feature type="domain" description="YpoC-like" evidence="1">
    <location>
        <begin position="1"/>
        <end position="77"/>
    </location>
</feature>
<organism evidence="2 3">
    <name type="scientific">Neobacillus sedimentimangrovi</name>
    <dbReference type="NCBI Taxonomy" id="2699460"/>
    <lineage>
        <taxon>Bacteria</taxon>
        <taxon>Bacillati</taxon>
        <taxon>Bacillota</taxon>
        <taxon>Bacilli</taxon>
        <taxon>Bacillales</taxon>
        <taxon>Bacillaceae</taxon>
        <taxon>Neobacillus</taxon>
    </lineage>
</organism>
<protein>
    <recommendedName>
        <fullName evidence="1">YpoC-like domain-containing protein</fullName>
    </recommendedName>
</protein>
<dbReference type="Pfam" id="PF21747">
    <property type="entry name" value="YpoC"/>
    <property type="match status" value="1"/>
</dbReference>
<sequence length="80" mass="9532">MQKGIELFTNFLYFTNDIEEEERNTTPIPQLKIKPVNLEERLSFIKSRPNLYHSFRQLSELMGEQEKLFAKKLVLKKSSK</sequence>
<reference evidence="2 3" key="1">
    <citation type="journal article" date="2023" name="Antonie Van Leeuwenhoek">
        <title>Unveiling the genomic potential of a novel thermostable glycoside hydrolases producing Neobacillus sedimentimangrovi UE25.</title>
        <authorList>
            <person name="Ejaz U."/>
            <person name="Saleem F."/>
            <person name="Rashid R."/>
            <person name="Hasan K.A."/>
            <person name="Syed M.N."/>
            <person name="Sohail M."/>
        </authorList>
    </citation>
    <scope>NUCLEOTIDE SEQUENCE [LARGE SCALE GENOMIC DNA]</scope>
    <source>
        <strain evidence="2 3">UE25</strain>
    </source>
</reference>
<name>A0ABS8QJ86_9BACI</name>
<evidence type="ECO:0000313" key="2">
    <source>
        <dbReference type="EMBL" id="MCD4839319.1"/>
    </source>
</evidence>
<dbReference type="InterPro" id="IPR048427">
    <property type="entry name" value="YpoC"/>
</dbReference>
<accession>A0ABS8QJ86</accession>
<gene>
    <name evidence="2" type="ORF">LRS37_10590</name>
</gene>
<comment type="caution">
    <text evidence="2">The sequence shown here is derived from an EMBL/GenBank/DDBJ whole genome shotgun (WGS) entry which is preliminary data.</text>
</comment>
<dbReference type="EMBL" id="JAJODE010000027">
    <property type="protein sequence ID" value="MCD4839319.1"/>
    <property type="molecule type" value="Genomic_DNA"/>
</dbReference>
<keyword evidence="3" id="KW-1185">Reference proteome</keyword>